<comment type="caution">
    <text evidence="1">The sequence shown here is derived from an EMBL/GenBank/DDBJ whole genome shotgun (WGS) entry which is preliminary data.</text>
</comment>
<evidence type="ECO:0000313" key="1">
    <source>
        <dbReference type="EMBL" id="MBA0767377.1"/>
    </source>
</evidence>
<keyword evidence="2" id="KW-1185">Reference proteome</keyword>
<proteinExistence type="predicted"/>
<sequence>IHDVPASFFSKTLAKQLGESLGTFLEYDGANMGKGYQNFLRAGIFRYEHNLEEPEHKVVSGYVREKNEQWESVAIEIGHLKVEYGV</sequence>
<name>A0A7J9E314_9ROSI</name>
<reference evidence="1 2" key="1">
    <citation type="journal article" date="2019" name="Genome Biol. Evol.">
        <title>Insights into the evolution of the New World diploid cottons (Gossypium, subgenus Houzingenia) based on genome sequencing.</title>
        <authorList>
            <person name="Grover C.E."/>
            <person name="Arick M.A. 2nd"/>
            <person name="Thrash A."/>
            <person name="Conover J.L."/>
            <person name="Sanders W.S."/>
            <person name="Peterson D.G."/>
            <person name="Frelichowski J.E."/>
            <person name="Scheffler J.A."/>
            <person name="Scheffler B.E."/>
            <person name="Wendel J.F."/>
        </authorList>
    </citation>
    <scope>NUCLEOTIDE SEQUENCE [LARGE SCALE GENOMIC DNA]</scope>
    <source>
        <strain evidence="1">8</strain>
        <tissue evidence="1">Leaf</tissue>
    </source>
</reference>
<dbReference type="EMBL" id="JABEZW010000006">
    <property type="protein sequence ID" value="MBA0767377.1"/>
    <property type="molecule type" value="Genomic_DNA"/>
</dbReference>
<organism evidence="1 2">
    <name type="scientific">Gossypium trilobum</name>
    <dbReference type="NCBI Taxonomy" id="34281"/>
    <lineage>
        <taxon>Eukaryota</taxon>
        <taxon>Viridiplantae</taxon>
        <taxon>Streptophyta</taxon>
        <taxon>Embryophyta</taxon>
        <taxon>Tracheophyta</taxon>
        <taxon>Spermatophyta</taxon>
        <taxon>Magnoliopsida</taxon>
        <taxon>eudicotyledons</taxon>
        <taxon>Gunneridae</taxon>
        <taxon>Pentapetalae</taxon>
        <taxon>rosids</taxon>
        <taxon>malvids</taxon>
        <taxon>Malvales</taxon>
        <taxon>Malvaceae</taxon>
        <taxon>Malvoideae</taxon>
        <taxon>Gossypium</taxon>
    </lineage>
</organism>
<evidence type="ECO:0000313" key="2">
    <source>
        <dbReference type="Proteomes" id="UP000593568"/>
    </source>
</evidence>
<dbReference type="Proteomes" id="UP000593568">
    <property type="component" value="Unassembled WGS sequence"/>
</dbReference>
<protein>
    <submittedName>
        <fullName evidence="1">Uncharacterized protein</fullName>
    </submittedName>
</protein>
<gene>
    <name evidence="1" type="ORF">Gotri_016267</name>
</gene>
<feature type="non-terminal residue" evidence="1">
    <location>
        <position position="1"/>
    </location>
</feature>
<accession>A0A7J9E314</accession>
<dbReference type="AlphaFoldDB" id="A0A7J9E314"/>